<evidence type="ECO:0000313" key="3">
    <source>
        <dbReference type="Proteomes" id="UP000007174"/>
    </source>
</evidence>
<protein>
    <submittedName>
        <fullName evidence="2">Uncharacterized protein</fullName>
    </submittedName>
</protein>
<feature type="compositionally biased region" description="Basic and acidic residues" evidence="1">
    <location>
        <begin position="11"/>
        <end position="39"/>
    </location>
</feature>
<gene>
    <name evidence="2" type="ORF">CH063_07520</name>
</gene>
<feature type="region of interest" description="Disordered" evidence="1">
    <location>
        <begin position="1"/>
        <end position="93"/>
    </location>
</feature>
<name>H1V6G3_COLHI</name>
<feature type="compositionally biased region" description="Basic residues" evidence="1">
    <location>
        <begin position="1"/>
        <end position="10"/>
    </location>
</feature>
<evidence type="ECO:0000313" key="2">
    <source>
        <dbReference type="EMBL" id="CCF35815.1"/>
    </source>
</evidence>
<dbReference type="Proteomes" id="UP000007174">
    <property type="component" value="Unassembled WGS sequence"/>
</dbReference>
<evidence type="ECO:0000256" key="1">
    <source>
        <dbReference type="SAM" id="MobiDB-lite"/>
    </source>
</evidence>
<organism evidence="2 3">
    <name type="scientific">Colletotrichum higginsianum (strain IMI 349063)</name>
    <name type="common">Crucifer anthracnose fungus</name>
    <dbReference type="NCBI Taxonomy" id="759273"/>
    <lineage>
        <taxon>Eukaryota</taxon>
        <taxon>Fungi</taxon>
        <taxon>Dikarya</taxon>
        <taxon>Ascomycota</taxon>
        <taxon>Pezizomycotina</taxon>
        <taxon>Sordariomycetes</taxon>
        <taxon>Hypocreomycetidae</taxon>
        <taxon>Glomerellales</taxon>
        <taxon>Glomerellaceae</taxon>
        <taxon>Colletotrichum</taxon>
        <taxon>Colletotrichum destructivum species complex</taxon>
    </lineage>
</organism>
<proteinExistence type="predicted"/>
<sequence length="93" mass="10813">DRIRGWKHTKIVGDEPGVAKKVETKQDRNPRRHAEKDSGDECVDTLPKQGEDSPGGRQCQRHRLGRRLGRHGGRGRERERRRSRQRAEAVRKK</sequence>
<feature type="compositionally biased region" description="Basic and acidic residues" evidence="1">
    <location>
        <begin position="74"/>
        <end position="93"/>
    </location>
</feature>
<reference evidence="3" key="1">
    <citation type="journal article" date="2012" name="Nat. Genet.">
        <title>Lifestyle transitions in plant pathogenic Colletotrichum fungi deciphered by genome and transcriptome analyses.</title>
        <authorList>
            <person name="O'Connell R.J."/>
            <person name="Thon M.R."/>
            <person name="Hacquard S."/>
            <person name="Amyotte S.G."/>
            <person name="Kleemann J."/>
            <person name="Torres M.F."/>
            <person name="Damm U."/>
            <person name="Buiate E.A."/>
            <person name="Epstein L."/>
            <person name="Alkan N."/>
            <person name="Altmueller J."/>
            <person name="Alvarado-Balderrama L."/>
            <person name="Bauser C.A."/>
            <person name="Becker C."/>
            <person name="Birren B.W."/>
            <person name="Chen Z."/>
            <person name="Choi J."/>
            <person name="Crouch J.A."/>
            <person name="Duvick J.P."/>
            <person name="Farman M.A."/>
            <person name="Gan P."/>
            <person name="Heiman D."/>
            <person name="Henrissat B."/>
            <person name="Howard R.J."/>
            <person name="Kabbage M."/>
            <person name="Koch C."/>
            <person name="Kracher B."/>
            <person name="Kubo Y."/>
            <person name="Law A.D."/>
            <person name="Lebrun M.-H."/>
            <person name="Lee Y.-H."/>
            <person name="Miyara I."/>
            <person name="Moore N."/>
            <person name="Neumann U."/>
            <person name="Nordstroem K."/>
            <person name="Panaccione D.G."/>
            <person name="Panstruga R."/>
            <person name="Place M."/>
            <person name="Proctor R.H."/>
            <person name="Prusky D."/>
            <person name="Rech G."/>
            <person name="Reinhardt R."/>
            <person name="Rollins J.A."/>
            <person name="Rounsley S."/>
            <person name="Schardl C.L."/>
            <person name="Schwartz D.C."/>
            <person name="Shenoy N."/>
            <person name="Shirasu K."/>
            <person name="Sikhakolli U.R."/>
            <person name="Stueber K."/>
            <person name="Sukno S.A."/>
            <person name="Sweigard J.A."/>
            <person name="Takano Y."/>
            <person name="Takahara H."/>
            <person name="Trail F."/>
            <person name="van der Does H.C."/>
            <person name="Voll L.M."/>
            <person name="Will I."/>
            <person name="Young S."/>
            <person name="Zeng Q."/>
            <person name="Zhang J."/>
            <person name="Zhou S."/>
            <person name="Dickman M.B."/>
            <person name="Schulze-Lefert P."/>
            <person name="Ver Loren van Themaat E."/>
            <person name="Ma L.-J."/>
            <person name="Vaillancourt L.J."/>
        </authorList>
    </citation>
    <scope>NUCLEOTIDE SEQUENCE [LARGE SCALE GENOMIC DNA]</scope>
    <source>
        <strain evidence="3">IMI 349063</strain>
    </source>
</reference>
<feature type="compositionally biased region" description="Basic residues" evidence="1">
    <location>
        <begin position="59"/>
        <end position="73"/>
    </location>
</feature>
<accession>H1V6G3</accession>
<dbReference type="HOGENOM" id="CLU_2405291_0_0_1"/>
<dbReference type="AlphaFoldDB" id="H1V6G3"/>
<feature type="non-terminal residue" evidence="2">
    <location>
        <position position="1"/>
    </location>
</feature>
<dbReference type="EMBL" id="CACQ02001706">
    <property type="protein sequence ID" value="CCF35815.1"/>
    <property type="molecule type" value="Genomic_DNA"/>
</dbReference>
<feature type="non-terminal residue" evidence="2">
    <location>
        <position position="93"/>
    </location>
</feature>